<organism evidence="2">
    <name type="scientific">Laccaria bicolor (strain S238N-H82 / ATCC MYA-4686)</name>
    <name type="common">Bicoloured deceiver</name>
    <name type="synonym">Laccaria laccata var. bicolor</name>
    <dbReference type="NCBI Taxonomy" id="486041"/>
    <lineage>
        <taxon>Eukaryota</taxon>
        <taxon>Fungi</taxon>
        <taxon>Dikarya</taxon>
        <taxon>Basidiomycota</taxon>
        <taxon>Agaricomycotina</taxon>
        <taxon>Agaricomycetes</taxon>
        <taxon>Agaricomycetidae</taxon>
        <taxon>Agaricales</taxon>
        <taxon>Agaricineae</taxon>
        <taxon>Hydnangiaceae</taxon>
        <taxon>Laccaria</taxon>
    </lineage>
</organism>
<dbReference type="RefSeq" id="XP_001877694.1">
    <property type="nucleotide sequence ID" value="XM_001877659.1"/>
</dbReference>
<dbReference type="GO" id="GO:0005739">
    <property type="term" value="C:mitochondrion"/>
    <property type="evidence" value="ECO:0007669"/>
    <property type="project" value="InterPro"/>
</dbReference>
<dbReference type="OrthoDB" id="2120038at2759"/>
<dbReference type="PANTHER" id="PTHR42100:SF1">
    <property type="entry name" value="OXIDOREDUCTASE 178 KDA SUBUNIT, PUTATIVE (AFU_ORTHOLOGUE AFUA_8G04320)-RELATED"/>
    <property type="match status" value="1"/>
</dbReference>
<protein>
    <submittedName>
        <fullName evidence="1">Predicted protein</fullName>
    </submittedName>
</protein>
<evidence type="ECO:0000313" key="2">
    <source>
        <dbReference type="Proteomes" id="UP000001194"/>
    </source>
</evidence>
<dbReference type="EMBL" id="DS547095">
    <property type="protein sequence ID" value="EDR11797.1"/>
    <property type="molecule type" value="Genomic_DNA"/>
</dbReference>
<reference evidence="1 2" key="1">
    <citation type="journal article" date="2008" name="Nature">
        <title>The genome of Laccaria bicolor provides insights into mycorrhizal symbiosis.</title>
        <authorList>
            <person name="Martin F."/>
            <person name="Aerts A."/>
            <person name="Ahren D."/>
            <person name="Brun A."/>
            <person name="Danchin E.G.J."/>
            <person name="Duchaussoy F."/>
            <person name="Gibon J."/>
            <person name="Kohler A."/>
            <person name="Lindquist E."/>
            <person name="Pereda V."/>
            <person name="Salamov A."/>
            <person name="Shapiro H.J."/>
            <person name="Wuyts J."/>
            <person name="Blaudez D."/>
            <person name="Buee M."/>
            <person name="Brokstein P."/>
            <person name="Canbaeck B."/>
            <person name="Cohen D."/>
            <person name="Courty P.E."/>
            <person name="Coutinho P.M."/>
            <person name="Delaruelle C."/>
            <person name="Detter J.C."/>
            <person name="Deveau A."/>
            <person name="DiFazio S."/>
            <person name="Duplessis S."/>
            <person name="Fraissinet-Tachet L."/>
            <person name="Lucic E."/>
            <person name="Frey-Klett P."/>
            <person name="Fourrey C."/>
            <person name="Feussner I."/>
            <person name="Gay G."/>
            <person name="Grimwood J."/>
            <person name="Hoegger P.J."/>
            <person name="Jain P."/>
            <person name="Kilaru S."/>
            <person name="Labbe J."/>
            <person name="Lin Y.C."/>
            <person name="Legue V."/>
            <person name="Le Tacon F."/>
            <person name="Marmeisse R."/>
            <person name="Melayah D."/>
            <person name="Montanini B."/>
            <person name="Muratet M."/>
            <person name="Nehls U."/>
            <person name="Niculita-Hirzel H."/>
            <person name="Oudot-Le Secq M.P."/>
            <person name="Peter M."/>
            <person name="Quesneville H."/>
            <person name="Rajashekar B."/>
            <person name="Reich M."/>
            <person name="Rouhier N."/>
            <person name="Schmutz J."/>
            <person name="Yin T."/>
            <person name="Chalot M."/>
            <person name="Henrissat B."/>
            <person name="Kuees U."/>
            <person name="Lucas S."/>
            <person name="Van de Peer Y."/>
            <person name="Podila G.K."/>
            <person name="Polle A."/>
            <person name="Pukkila P.J."/>
            <person name="Richardson P.M."/>
            <person name="Rouze P."/>
            <person name="Sanders I.R."/>
            <person name="Stajich J.E."/>
            <person name="Tunlid A."/>
            <person name="Tuskan G."/>
            <person name="Grigoriev I.V."/>
        </authorList>
    </citation>
    <scope>NUCLEOTIDE SEQUENCE [LARGE SCALE GENOMIC DNA]</scope>
    <source>
        <strain evidence="2">S238N-H82 / ATCC MYA-4686</strain>
    </source>
</reference>
<accession>B0D0A6</accession>
<dbReference type="HOGENOM" id="CLU_122036_1_0_1"/>
<gene>
    <name evidence="1" type="ORF">LACBIDRAFT_313571</name>
</gene>
<dbReference type="InterPro" id="IPR034444">
    <property type="entry name" value="Nuo17.8"/>
</dbReference>
<dbReference type="InParanoid" id="B0D0A6"/>
<dbReference type="PANTHER" id="PTHR42100">
    <property type="entry name" value="OXIDOREDUCTASE 178 KDA SUBUNIT, PUTATIVE (AFU_ORTHOLOGUE AFUA_8G04320)-RELATED"/>
    <property type="match status" value="1"/>
</dbReference>
<name>B0D0A6_LACBS</name>
<keyword evidence="2" id="KW-1185">Reference proteome</keyword>
<dbReference type="STRING" id="486041.B0D0A6"/>
<dbReference type="KEGG" id="lbc:LACBIDRAFT_313571"/>
<evidence type="ECO:0000313" key="1">
    <source>
        <dbReference type="EMBL" id="EDR11797.1"/>
    </source>
</evidence>
<dbReference type="Proteomes" id="UP000001194">
    <property type="component" value="Unassembled WGS sequence"/>
</dbReference>
<sequence>MSLSLVAKRTVATCSRLAALPAQRRRPFSTHHHQEDHDTTAYPQEGFGSPFWRNIVLFSLLGVAGYKYLPERAEDVYLTRWIAMYTSPSEHWLDVNTKHTAQQLEVSKEGVLMRDAKKLPVHRYRYPQALDQSSPFLNAVGMGVDVKGVVAKV</sequence>
<proteinExistence type="predicted"/>
<dbReference type="GeneID" id="6073275"/>
<dbReference type="AlphaFoldDB" id="B0D0A6"/>